<evidence type="ECO:0000256" key="2">
    <source>
        <dbReference type="SAM" id="MobiDB-lite"/>
    </source>
</evidence>
<dbReference type="EMBL" id="BQFW01000006">
    <property type="protein sequence ID" value="GJJ71893.1"/>
    <property type="molecule type" value="Genomic_DNA"/>
</dbReference>
<evidence type="ECO:0000313" key="4">
    <source>
        <dbReference type="Proteomes" id="UP000827284"/>
    </source>
</evidence>
<keyword evidence="1" id="KW-0175">Coiled coil</keyword>
<name>A0A9P3H8R0_9FUNG</name>
<reference evidence="3" key="2">
    <citation type="journal article" date="2022" name="Microbiol. Resour. Announc.">
        <title>Whole-Genome Sequence of Entomortierella parvispora E1425, a Mucoromycotan Fungus Associated with Burkholderiaceae-Related Endosymbiotic Bacteria.</title>
        <authorList>
            <person name="Herlambang A."/>
            <person name="Guo Y."/>
            <person name="Takashima Y."/>
            <person name="Narisawa K."/>
            <person name="Ohta H."/>
            <person name="Nishizawa T."/>
        </authorList>
    </citation>
    <scope>NUCLEOTIDE SEQUENCE</scope>
    <source>
        <strain evidence="3">E1425</strain>
    </source>
</reference>
<accession>A0A9P3H8R0</accession>
<sequence length="413" mass="46225">MADPFPVMDLNEHYQLHALWRDYASIRIAFPKSVQFAEAISYFVDAQCPYFRPQPSPLLLRRATNRLNRIWREDLKDSLPLHVLKSSADAMEETSKLLYEWFAVDPDGDEVRQQEMFGLLGGGGRHFLWHAHQEDTNNSLVLSGFTHRAVVNEMDGLLESLEDLMADMSLSSSSSSSSSSSQLSADYIGMSPFATRPFKKKASLGFHLRRQHTTPNMMTSKTPCTKNLPQSSSNSKRDHDLPAAVSGNTIGGTVDPGKAAADSKAGSNQSPKKTNVDKKTESKNSSTNHEGKAQIAATKGDKTVKGASTSNSQTKKKPKLTYESTLDLLDEAVSDVGDQQDLENEKCEELETYVSTLEERIQHLEERIGDVERQYDVLDEIRESRKDIKRKAEELEDSLEELMQQIKSQYGDD</sequence>
<reference evidence="3" key="1">
    <citation type="submission" date="2021-11" db="EMBL/GenBank/DDBJ databases">
        <authorList>
            <person name="Herlambang A."/>
            <person name="Guo Y."/>
            <person name="Takashima Y."/>
            <person name="Nishizawa T."/>
        </authorList>
    </citation>
    <scope>NUCLEOTIDE SEQUENCE</scope>
    <source>
        <strain evidence="3">E1425</strain>
    </source>
</reference>
<gene>
    <name evidence="3" type="ORF">EMPS_04250</name>
</gene>
<organism evidence="3 4">
    <name type="scientific">Entomortierella parvispora</name>
    <dbReference type="NCBI Taxonomy" id="205924"/>
    <lineage>
        <taxon>Eukaryota</taxon>
        <taxon>Fungi</taxon>
        <taxon>Fungi incertae sedis</taxon>
        <taxon>Mucoromycota</taxon>
        <taxon>Mortierellomycotina</taxon>
        <taxon>Mortierellomycetes</taxon>
        <taxon>Mortierellales</taxon>
        <taxon>Mortierellaceae</taxon>
        <taxon>Entomortierella</taxon>
    </lineage>
</organism>
<dbReference type="AlphaFoldDB" id="A0A9P3H8R0"/>
<evidence type="ECO:0000256" key="1">
    <source>
        <dbReference type="SAM" id="Coils"/>
    </source>
</evidence>
<evidence type="ECO:0000313" key="3">
    <source>
        <dbReference type="EMBL" id="GJJ71893.1"/>
    </source>
</evidence>
<feature type="region of interest" description="Disordered" evidence="2">
    <location>
        <begin position="210"/>
        <end position="319"/>
    </location>
</feature>
<comment type="caution">
    <text evidence="3">The sequence shown here is derived from an EMBL/GenBank/DDBJ whole genome shotgun (WGS) entry which is preliminary data.</text>
</comment>
<feature type="coiled-coil region" evidence="1">
    <location>
        <begin position="347"/>
        <end position="412"/>
    </location>
</feature>
<dbReference type="Proteomes" id="UP000827284">
    <property type="component" value="Unassembled WGS sequence"/>
</dbReference>
<feature type="compositionally biased region" description="Polar residues" evidence="2">
    <location>
        <begin position="213"/>
        <end position="234"/>
    </location>
</feature>
<proteinExistence type="predicted"/>
<protein>
    <submittedName>
        <fullName evidence="3">Uncharacterized protein</fullName>
    </submittedName>
</protein>
<keyword evidence="4" id="KW-1185">Reference proteome</keyword>